<dbReference type="PANTHER" id="PTHR43135:SF3">
    <property type="entry name" value="ALPHA-D-RIBOSE 1-METHYLPHOSPHONATE 5-TRIPHOSPHATE DIPHOSPHATASE"/>
    <property type="match status" value="1"/>
</dbReference>
<dbReference type="OrthoDB" id="9797498at2"/>
<evidence type="ECO:0000256" key="1">
    <source>
        <dbReference type="SAM" id="SignalP"/>
    </source>
</evidence>
<proteinExistence type="predicted"/>
<dbReference type="RefSeq" id="WP_145671051.1">
    <property type="nucleotide sequence ID" value="NZ_VIWO01000005.1"/>
</dbReference>
<accession>A0A561PP38</accession>
<dbReference type="GO" id="GO:0016810">
    <property type="term" value="F:hydrolase activity, acting on carbon-nitrogen (but not peptide) bonds"/>
    <property type="evidence" value="ECO:0007669"/>
    <property type="project" value="InterPro"/>
</dbReference>
<organism evidence="3 4">
    <name type="scientific">Chitinophaga polysaccharea</name>
    <dbReference type="NCBI Taxonomy" id="1293035"/>
    <lineage>
        <taxon>Bacteria</taxon>
        <taxon>Pseudomonadati</taxon>
        <taxon>Bacteroidota</taxon>
        <taxon>Chitinophagia</taxon>
        <taxon>Chitinophagales</taxon>
        <taxon>Chitinophagaceae</taxon>
        <taxon>Chitinophaga</taxon>
    </lineage>
</organism>
<dbReference type="SUPFAM" id="SSF51556">
    <property type="entry name" value="Metallo-dependent hydrolases"/>
    <property type="match status" value="1"/>
</dbReference>
<keyword evidence="1" id="KW-0732">Signal</keyword>
<evidence type="ECO:0000313" key="4">
    <source>
        <dbReference type="Proteomes" id="UP000320811"/>
    </source>
</evidence>
<feature type="signal peptide" evidence="1">
    <location>
        <begin position="1"/>
        <end position="18"/>
    </location>
</feature>
<dbReference type="InterPro" id="IPR051781">
    <property type="entry name" value="Metallo-dep_Hydrolase"/>
</dbReference>
<dbReference type="Gene3D" id="3.20.20.140">
    <property type="entry name" value="Metal-dependent hydrolases"/>
    <property type="match status" value="1"/>
</dbReference>
<reference evidence="3 4" key="1">
    <citation type="submission" date="2019-06" db="EMBL/GenBank/DDBJ databases">
        <title>Sorghum-associated microbial communities from plants grown in Nebraska, USA.</title>
        <authorList>
            <person name="Schachtman D."/>
        </authorList>
    </citation>
    <scope>NUCLEOTIDE SEQUENCE [LARGE SCALE GENOMIC DNA]</scope>
    <source>
        <strain evidence="3 4">1209</strain>
    </source>
</reference>
<feature type="domain" description="Amidohydrolase-related" evidence="2">
    <location>
        <begin position="78"/>
        <end position="404"/>
    </location>
</feature>
<dbReference type="InterPro" id="IPR011059">
    <property type="entry name" value="Metal-dep_hydrolase_composite"/>
</dbReference>
<dbReference type="AlphaFoldDB" id="A0A561PP38"/>
<comment type="caution">
    <text evidence="3">The sequence shown here is derived from an EMBL/GenBank/DDBJ whole genome shotgun (WGS) entry which is preliminary data.</text>
</comment>
<dbReference type="PANTHER" id="PTHR43135">
    <property type="entry name" value="ALPHA-D-RIBOSE 1-METHYLPHOSPHONATE 5-TRIPHOSPHATE DIPHOSPHATASE"/>
    <property type="match status" value="1"/>
</dbReference>
<gene>
    <name evidence="3" type="ORF">FHW36_105312</name>
</gene>
<name>A0A561PP38_9BACT</name>
<dbReference type="Gene3D" id="2.30.40.10">
    <property type="entry name" value="Urease, subunit C, domain 1"/>
    <property type="match status" value="1"/>
</dbReference>
<dbReference type="InterPro" id="IPR006680">
    <property type="entry name" value="Amidohydro-rel"/>
</dbReference>
<sequence length="414" mass="44893">MKTYLLLLLSLLCRAGYAQTPVHSCLALTGARIYTSPRKTPVENSTVVITDGKITAIGNSKTVKIPALAEVLDCKGLVMMAGFWNSHVHFIAPEWANAANAPAAELTRHMNNMINSHGFTHVFDLAALDYPNLLALKARVASGEVKGPAILTVGVPFVPPHGSPFYIQPLKLPEINTPAEAEAFVMQQIQAGADGIKLWSASPDGHGVVPMPVDILQAASRTAHRYHKPVFAHPTADTGLTIAIAGGVDILAHVSPDGYRNWNKEEVALLLRHKIALIPTLKLYKWELEKKHIPWQDNPLVTTALQQLRAYAAAGGEILFGTDVGYISDYSTTEEFMLLAAAGLNFDQILASLTIAPARRFGQEAHSGCIAKGMDGDLVILQADPHDDVRHFADVVYTIRNGKIIYNSHTDTIP</sequence>
<keyword evidence="4" id="KW-1185">Reference proteome</keyword>
<dbReference type="Pfam" id="PF01979">
    <property type="entry name" value="Amidohydro_1"/>
    <property type="match status" value="1"/>
</dbReference>
<evidence type="ECO:0000313" key="3">
    <source>
        <dbReference type="EMBL" id="TWF39872.1"/>
    </source>
</evidence>
<dbReference type="SUPFAM" id="SSF51338">
    <property type="entry name" value="Composite domain of metallo-dependent hydrolases"/>
    <property type="match status" value="1"/>
</dbReference>
<dbReference type="EMBL" id="VIWO01000005">
    <property type="protein sequence ID" value="TWF39872.1"/>
    <property type="molecule type" value="Genomic_DNA"/>
</dbReference>
<protein>
    <submittedName>
        <fullName evidence="3">Pro-Hyp dipeptidase</fullName>
    </submittedName>
</protein>
<evidence type="ECO:0000259" key="2">
    <source>
        <dbReference type="Pfam" id="PF01979"/>
    </source>
</evidence>
<feature type="chain" id="PRO_5021848293" evidence="1">
    <location>
        <begin position="19"/>
        <end position="414"/>
    </location>
</feature>
<dbReference type="InterPro" id="IPR032466">
    <property type="entry name" value="Metal_Hydrolase"/>
</dbReference>
<dbReference type="Proteomes" id="UP000320811">
    <property type="component" value="Unassembled WGS sequence"/>
</dbReference>